<organism evidence="2 3">
    <name type="scientific">Arachis hypogaea</name>
    <name type="common">Peanut</name>
    <dbReference type="NCBI Taxonomy" id="3818"/>
    <lineage>
        <taxon>Eukaryota</taxon>
        <taxon>Viridiplantae</taxon>
        <taxon>Streptophyta</taxon>
        <taxon>Embryophyta</taxon>
        <taxon>Tracheophyta</taxon>
        <taxon>Spermatophyta</taxon>
        <taxon>Magnoliopsida</taxon>
        <taxon>eudicotyledons</taxon>
        <taxon>Gunneridae</taxon>
        <taxon>Pentapetalae</taxon>
        <taxon>rosids</taxon>
        <taxon>fabids</taxon>
        <taxon>Fabales</taxon>
        <taxon>Fabaceae</taxon>
        <taxon>Papilionoideae</taxon>
        <taxon>50 kb inversion clade</taxon>
        <taxon>dalbergioids sensu lato</taxon>
        <taxon>Dalbergieae</taxon>
        <taxon>Pterocarpus clade</taxon>
        <taxon>Arachis</taxon>
    </lineage>
</organism>
<keyword evidence="3" id="KW-1185">Reference proteome</keyword>
<dbReference type="Gene3D" id="1.20.1250.20">
    <property type="entry name" value="MFS general substrate transporter like domains"/>
    <property type="match status" value="1"/>
</dbReference>
<proteinExistence type="predicted"/>
<evidence type="ECO:0000313" key="2">
    <source>
        <dbReference type="EMBL" id="RYR64954.1"/>
    </source>
</evidence>
<dbReference type="EMBL" id="SDMP01000003">
    <property type="protein sequence ID" value="RYR64954.1"/>
    <property type="molecule type" value="Genomic_DNA"/>
</dbReference>
<comment type="caution">
    <text evidence="2">The sequence shown here is derived from an EMBL/GenBank/DDBJ whole genome shotgun (WGS) entry which is preliminary data.</text>
</comment>
<reference evidence="2 3" key="1">
    <citation type="submission" date="2019-01" db="EMBL/GenBank/DDBJ databases">
        <title>Sequencing of cultivated peanut Arachis hypogaea provides insights into genome evolution and oil improvement.</title>
        <authorList>
            <person name="Chen X."/>
        </authorList>
    </citation>
    <scope>NUCLEOTIDE SEQUENCE [LARGE SCALE GENOMIC DNA]</scope>
    <source>
        <strain evidence="3">cv. Fuhuasheng</strain>
        <tissue evidence="2">Leaves</tissue>
    </source>
</reference>
<gene>
    <name evidence="2" type="ORF">Ahy_A03g010973</name>
</gene>
<dbReference type="InterPro" id="IPR036259">
    <property type="entry name" value="MFS_trans_sf"/>
</dbReference>
<evidence type="ECO:0000313" key="3">
    <source>
        <dbReference type="Proteomes" id="UP000289738"/>
    </source>
</evidence>
<name>A0A445DP51_ARAHY</name>
<protein>
    <submittedName>
        <fullName evidence="2">Uncharacterized protein</fullName>
    </submittedName>
</protein>
<feature type="region of interest" description="Disordered" evidence="1">
    <location>
        <begin position="127"/>
        <end position="169"/>
    </location>
</feature>
<evidence type="ECO:0000256" key="1">
    <source>
        <dbReference type="SAM" id="MobiDB-lite"/>
    </source>
</evidence>
<feature type="region of interest" description="Disordered" evidence="1">
    <location>
        <begin position="90"/>
        <end position="114"/>
    </location>
</feature>
<accession>A0A445DP51</accession>
<feature type="compositionally biased region" description="Basic and acidic residues" evidence="1">
    <location>
        <begin position="140"/>
        <end position="150"/>
    </location>
</feature>
<dbReference type="AlphaFoldDB" id="A0A445DP51"/>
<sequence length="169" mass="18999">MQANFMVYLMSIIYKMDQVPTANIINTWNAVSNVVPVIGAFVADACFGKFRTIAFASLASLTPEGSIFSKVAQLIVAAVHKRHVYLPTDVEAKEKDNEEEDTHGEAFYYDPPFDSNDEIKLPLTNRCLSPSLLPTHRPQNRKDQRTRRQSDPPPEGLGRTLVRDHVNGR</sequence>
<dbReference type="Proteomes" id="UP000289738">
    <property type="component" value="Chromosome A03"/>
</dbReference>